<proteinExistence type="evidence at transcript level"/>
<accession>A0A3B0QP86</accession>
<dbReference type="InterPro" id="IPR000999">
    <property type="entry name" value="RNase_III_dom"/>
</dbReference>
<sequence>MLDDRIRNLSQTIDAYHTKSVIYDILKIELLYDSKQIEQKSLKYYYRHRFSLAEQQGEHIRKRKIFDEMYLDEKKQIMKYVRKIEQQLQLSNDKNDLDEISYEDYEKNVMEQPCTKIDKMNFNQTLIELLMEKIDTNLLDMMKYKHKLINKKIDDQVEENMKKYINLSSHSINNEINNYNHNKNGKIEVKFGELLPNREINDNMKESEVKDSKDLYEYQRQMALQNMPKWLQNEYFPDSDGGVNNYLKYGPHPSLILQAITMSNSSDGINLERLETVGDSFLKYIFNHSIFVLYVSRIE</sequence>
<name>A0A3B0QP86_PSOOV</name>
<dbReference type="GO" id="GO:0004525">
    <property type="term" value="F:ribonuclease III activity"/>
    <property type="evidence" value="ECO:0007669"/>
    <property type="project" value="InterPro"/>
</dbReference>
<protein>
    <submittedName>
        <fullName evidence="2">Endoribonuclease Dcr-1</fullName>
    </submittedName>
</protein>
<reference evidence="2" key="1">
    <citation type="submission" date="2018-09" db="EMBL/GenBank/DDBJ databases">
        <authorList>
            <person name="Parvin R."/>
            <person name="Begum J.A."/>
            <person name="Chowdhury E.H."/>
            <person name="Islam M.R."/>
            <person name="Harder T."/>
        </authorList>
    </citation>
    <scope>NUCLEOTIDE SEQUENCE</scope>
</reference>
<organism evidence="2">
    <name type="scientific">Psoroptes ovis</name>
    <name type="common">Sheep scab mite</name>
    <dbReference type="NCBI Taxonomy" id="83912"/>
    <lineage>
        <taxon>Eukaryota</taxon>
        <taxon>Metazoa</taxon>
        <taxon>Ecdysozoa</taxon>
        <taxon>Arthropoda</taxon>
        <taxon>Chelicerata</taxon>
        <taxon>Arachnida</taxon>
        <taxon>Acari</taxon>
        <taxon>Acariformes</taxon>
        <taxon>Sarcoptiformes</taxon>
        <taxon>Astigmata</taxon>
        <taxon>Psoroptidia</taxon>
        <taxon>Sarcoptoidea</taxon>
        <taxon>Psoroptidae</taxon>
        <taxon>Psoroptes</taxon>
    </lineage>
</organism>
<gene>
    <name evidence="2" type="primary">PSOVI14g04940</name>
</gene>
<dbReference type="AlphaFoldDB" id="A0A3B0QP86"/>
<evidence type="ECO:0000259" key="1">
    <source>
        <dbReference type="PROSITE" id="PS50142"/>
    </source>
</evidence>
<dbReference type="PROSITE" id="PS50142">
    <property type="entry name" value="RNASE_3_2"/>
    <property type="match status" value="1"/>
</dbReference>
<evidence type="ECO:0000313" key="2">
    <source>
        <dbReference type="EMBL" id="SZF06446.1"/>
    </source>
</evidence>
<dbReference type="GO" id="GO:0006396">
    <property type="term" value="P:RNA processing"/>
    <property type="evidence" value="ECO:0007669"/>
    <property type="project" value="InterPro"/>
</dbReference>
<dbReference type="EMBL" id="LS999128">
    <property type="protein sequence ID" value="SZF06446.1"/>
    <property type="molecule type" value="mRNA"/>
</dbReference>
<dbReference type="InterPro" id="IPR036389">
    <property type="entry name" value="RNase_III_sf"/>
</dbReference>
<dbReference type="SUPFAM" id="SSF69065">
    <property type="entry name" value="RNase III domain-like"/>
    <property type="match status" value="1"/>
</dbReference>
<dbReference type="Gene3D" id="1.10.1520.10">
    <property type="entry name" value="Ribonuclease III domain"/>
    <property type="match status" value="1"/>
</dbReference>
<feature type="domain" description="RNase III" evidence="1">
    <location>
        <begin position="255"/>
        <end position="299"/>
    </location>
</feature>